<dbReference type="OrthoDB" id="266020at2759"/>
<proteinExistence type="predicted"/>
<dbReference type="STRING" id="51240.A0A2I4GFT6"/>
<dbReference type="GeneID" id="109007526"/>
<sequence>MGERDLEVIEISPPSSEKKPRRKIIQESQDFYFLVSSFCSAEEDETPMKPMLCLNSKSSLDIKSIKEVEDCFILDFDPFESIDLTKLSLNINPSDAFAASDGTSDLCVIAEKGQVACRDYPHSRHLCVDLPFETTPHENYCKLCFCYVCDSAAPCKYWTDLELAHCNASEHVGDWTYQRKLRKQTSAEFK</sequence>
<dbReference type="RefSeq" id="XP_018842756.1">
    <property type="nucleotide sequence ID" value="XM_018987211.2"/>
</dbReference>
<name>A0A2I4GFT6_JUGRE</name>
<evidence type="ECO:0000313" key="2">
    <source>
        <dbReference type="RefSeq" id="XP_018842756.1"/>
    </source>
</evidence>
<accession>A0A2I4GFT6</accession>
<dbReference type="InterPro" id="IPR053234">
    <property type="entry name" value="RPM1_Interactor"/>
</dbReference>
<dbReference type="Gramene" id="Jr16_04970_p1">
    <property type="protein sequence ID" value="cds.Jr16_04970_p1"/>
    <property type="gene ID" value="Jr16_04970"/>
</dbReference>
<organism evidence="1 2">
    <name type="scientific">Juglans regia</name>
    <name type="common">English walnut</name>
    <dbReference type="NCBI Taxonomy" id="51240"/>
    <lineage>
        <taxon>Eukaryota</taxon>
        <taxon>Viridiplantae</taxon>
        <taxon>Streptophyta</taxon>
        <taxon>Embryophyta</taxon>
        <taxon>Tracheophyta</taxon>
        <taxon>Spermatophyta</taxon>
        <taxon>Magnoliopsida</taxon>
        <taxon>eudicotyledons</taxon>
        <taxon>Gunneridae</taxon>
        <taxon>Pentapetalae</taxon>
        <taxon>rosids</taxon>
        <taxon>fabids</taxon>
        <taxon>Fagales</taxon>
        <taxon>Juglandaceae</taxon>
        <taxon>Juglans</taxon>
    </lineage>
</organism>
<evidence type="ECO:0000313" key="1">
    <source>
        <dbReference type="Proteomes" id="UP000235220"/>
    </source>
</evidence>
<dbReference type="KEGG" id="jre:109007526"/>
<dbReference type="PANTHER" id="PTHR33443:SF30">
    <property type="entry name" value="SARCOSINE DEHYDROGENASE-2C PROTEIN"/>
    <property type="match status" value="1"/>
</dbReference>
<reference evidence="2" key="1">
    <citation type="submission" date="2025-08" db="UniProtKB">
        <authorList>
            <consortium name="RefSeq"/>
        </authorList>
    </citation>
    <scope>IDENTIFICATION</scope>
    <source>
        <tissue evidence="2">Leaves</tissue>
    </source>
</reference>
<dbReference type="PANTHER" id="PTHR33443">
    <property type="entry name" value="ZGC:112980"/>
    <property type="match status" value="1"/>
</dbReference>
<protein>
    <submittedName>
        <fullName evidence="2">Uncharacterized protein LOC109007526 isoform X1</fullName>
    </submittedName>
</protein>
<dbReference type="Proteomes" id="UP000235220">
    <property type="component" value="Chromosome 16"/>
</dbReference>
<dbReference type="AlphaFoldDB" id="A0A2I4GFT6"/>
<gene>
    <name evidence="2" type="primary">LOC109007526</name>
</gene>
<dbReference type="FunCoup" id="A0A2I4GFT6">
    <property type="interactions" value="79"/>
</dbReference>
<keyword evidence="1" id="KW-1185">Reference proteome</keyword>